<name>A0A0F9SVW9_9ZZZZ</name>
<protein>
    <submittedName>
        <fullName evidence="1">Uncharacterized protein</fullName>
    </submittedName>
</protein>
<reference evidence="1" key="1">
    <citation type="journal article" date="2015" name="Nature">
        <title>Complex archaea that bridge the gap between prokaryotes and eukaryotes.</title>
        <authorList>
            <person name="Spang A."/>
            <person name="Saw J.H."/>
            <person name="Jorgensen S.L."/>
            <person name="Zaremba-Niedzwiedzka K."/>
            <person name="Martijn J."/>
            <person name="Lind A.E."/>
            <person name="van Eijk R."/>
            <person name="Schleper C."/>
            <person name="Guy L."/>
            <person name="Ettema T.J."/>
        </authorList>
    </citation>
    <scope>NUCLEOTIDE SEQUENCE</scope>
</reference>
<organism evidence="1">
    <name type="scientific">marine sediment metagenome</name>
    <dbReference type="NCBI Taxonomy" id="412755"/>
    <lineage>
        <taxon>unclassified sequences</taxon>
        <taxon>metagenomes</taxon>
        <taxon>ecological metagenomes</taxon>
    </lineage>
</organism>
<evidence type="ECO:0000313" key="1">
    <source>
        <dbReference type="EMBL" id="KKN41076.1"/>
    </source>
</evidence>
<dbReference type="EMBL" id="LAZR01001669">
    <property type="protein sequence ID" value="KKN41076.1"/>
    <property type="molecule type" value="Genomic_DNA"/>
</dbReference>
<proteinExistence type="predicted"/>
<accession>A0A0F9SVW9</accession>
<comment type="caution">
    <text evidence="1">The sequence shown here is derived from an EMBL/GenBank/DDBJ whole genome shotgun (WGS) entry which is preliminary data.</text>
</comment>
<gene>
    <name evidence="1" type="ORF">LCGC14_0726850</name>
</gene>
<dbReference type="AlphaFoldDB" id="A0A0F9SVW9"/>
<sequence length="181" mass="20152">MAQRAGAPKLSFEITPDPGSLARAFFTAADMLSQVLERDVPSQFADEIIELMRTRTRSGHRSAEGRTGGTFEPYSEKYAEFKGVPRNAVDLTLGESMLDSMFPTIEPDAIIIGFEGKHTEADVDNEVVAFWHQHGVKKTNLPARPFFGLTEEEEDFVVMAMQRIVETVTAPRMQTQIDGAR</sequence>